<comment type="caution">
    <text evidence="1">The sequence shown here is derived from an EMBL/GenBank/DDBJ whole genome shotgun (WGS) entry which is preliminary data.</text>
</comment>
<accession>A0A2P4QIG1</accession>
<proteinExistence type="predicted"/>
<dbReference type="Proteomes" id="UP000018888">
    <property type="component" value="Unassembled WGS sequence"/>
</dbReference>
<reference evidence="1 2" key="1">
    <citation type="journal article" date="2013" name="Proc. Natl. Acad. Sci. U.S.A.">
        <title>Genome of an arbuscular mycorrhizal fungus provides insight into the oldest plant symbiosis.</title>
        <authorList>
            <person name="Tisserant E."/>
            <person name="Malbreil M."/>
            <person name="Kuo A."/>
            <person name="Kohler A."/>
            <person name="Symeonidi A."/>
            <person name="Balestrini R."/>
            <person name="Charron P."/>
            <person name="Duensing N."/>
            <person name="Frei Dit Frey N."/>
            <person name="Gianinazzi-Pearson V."/>
            <person name="Gilbert L.B."/>
            <person name="Handa Y."/>
            <person name="Herr J.R."/>
            <person name="Hijri M."/>
            <person name="Koul R."/>
            <person name="Kawaguchi M."/>
            <person name="Krajinski F."/>
            <person name="Lammers P.J."/>
            <person name="Masclaux F.G."/>
            <person name="Murat C."/>
            <person name="Morin E."/>
            <person name="Ndikumana S."/>
            <person name="Pagni M."/>
            <person name="Petitpierre D."/>
            <person name="Requena N."/>
            <person name="Rosikiewicz P."/>
            <person name="Riley R."/>
            <person name="Saito K."/>
            <person name="San Clemente H."/>
            <person name="Shapiro H."/>
            <person name="van Tuinen D."/>
            <person name="Becard G."/>
            <person name="Bonfante P."/>
            <person name="Paszkowski U."/>
            <person name="Shachar-Hill Y.Y."/>
            <person name="Tuskan G.A."/>
            <person name="Young P.W."/>
            <person name="Sanders I.R."/>
            <person name="Henrissat B."/>
            <person name="Rensing S.A."/>
            <person name="Grigoriev I.V."/>
            <person name="Corradi N."/>
            <person name="Roux C."/>
            <person name="Martin F."/>
        </authorList>
    </citation>
    <scope>NUCLEOTIDE SEQUENCE [LARGE SCALE GENOMIC DNA]</scope>
    <source>
        <strain evidence="1 2">DAOM 197198</strain>
    </source>
</reference>
<dbReference type="EMBL" id="AUPC02000040">
    <property type="protein sequence ID" value="POG77431.1"/>
    <property type="molecule type" value="Genomic_DNA"/>
</dbReference>
<keyword evidence="2" id="KW-1185">Reference proteome</keyword>
<name>A0A2P4QIG1_RHIID</name>
<gene>
    <name evidence="1" type="ORF">GLOIN_2v1767735</name>
</gene>
<protein>
    <submittedName>
        <fullName evidence="1">Uncharacterized protein</fullName>
    </submittedName>
</protein>
<evidence type="ECO:0000313" key="1">
    <source>
        <dbReference type="EMBL" id="POG77431.1"/>
    </source>
</evidence>
<evidence type="ECO:0000313" key="2">
    <source>
        <dbReference type="Proteomes" id="UP000018888"/>
    </source>
</evidence>
<dbReference type="AlphaFoldDB" id="A0A2P4QIG1"/>
<reference evidence="1 2" key="2">
    <citation type="journal article" date="2018" name="New Phytol.">
        <title>High intraspecific genome diversity in the model arbuscular mycorrhizal symbiont Rhizophagus irregularis.</title>
        <authorList>
            <person name="Chen E.C.H."/>
            <person name="Morin E."/>
            <person name="Beaudet D."/>
            <person name="Noel J."/>
            <person name="Yildirir G."/>
            <person name="Ndikumana S."/>
            <person name="Charron P."/>
            <person name="St-Onge C."/>
            <person name="Giorgi J."/>
            <person name="Kruger M."/>
            <person name="Marton T."/>
            <person name="Ropars J."/>
            <person name="Grigoriev I.V."/>
            <person name="Hainaut M."/>
            <person name="Henrissat B."/>
            <person name="Roux C."/>
            <person name="Martin F."/>
            <person name="Corradi N."/>
        </authorList>
    </citation>
    <scope>NUCLEOTIDE SEQUENCE [LARGE SCALE GENOMIC DNA]</scope>
    <source>
        <strain evidence="1 2">DAOM 197198</strain>
    </source>
</reference>
<organism evidence="1 2">
    <name type="scientific">Rhizophagus irregularis (strain DAOM 181602 / DAOM 197198 / MUCL 43194)</name>
    <name type="common">Arbuscular mycorrhizal fungus</name>
    <name type="synonym">Glomus intraradices</name>
    <dbReference type="NCBI Taxonomy" id="747089"/>
    <lineage>
        <taxon>Eukaryota</taxon>
        <taxon>Fungi</taxon>
        <taxon>Fungi incertae sedis</taxon>
        <taxon>Mucoromycota</taxon>
        <taxon>Glomeromycotina</taxon>
        <taxon>Glomeromycetes</taxon>
        <taxon>Glomerales</taxon>
        <taxon>Glomeraceae</taxon>
        <taxon>Rhizophagus</taxon>
    </lineage>
</organism>
<sequence length="211" mass="25454">MEKLNFLIEDSYENKVELLNIYNYDDHVFKAFERLENISEENYLNNFKNIHDIVIKRFGNLKDAEYQMMIDLLNNSISLTLDIYAVLFRTKIIDAKRNNNSFENFFINLRNPVKSQIKELKSLEKKFSLFLFLIFDKIYQNIENTKQINNNNLNKRLSTSLEENETPLFENENKNDEENDDNENIENILEKTECDVENQYNIIYQQWLNYN</sequence>